<dbReference type="GO" id="GO:0051087">
    <property type="term" value="F:protein-folding chaperone binding"/>
    <property type="evidence" value="ECO:0007669"/>
    <property type="project" value="TreeGrafter"/>
</dbReference>
<name>A0A6A6Y3Y2_9PEZI</name>
<reference evidence="2 4" key="1">
    <citation type="journal article" date="2020" name="Stud. Mycol.">
        <title>101 Dothideomycetes genomes: a test case for predicting lifestyles and emergence of pathogens.</title>
        <authorList>
            <person name="Haridas S."/>
            <person name="Albert R."/>
            <person name="Binder M."/>
            <person name="Bloem J."/>
            <person name="Labutti K."/>
            <person name="Salamov A."/>
            <person name="Andreopoulos B."/>
            <person name="Baker S."/>
            <person name="Barry K."/>
            <person name="Bills G."/>
            <person name="Bluhm B."/>
            <person name="Cannon C."/>
            <person name="Castanera R."/>
            <person name="Culley D."/>
            <person name="Daum C."/>
            <person name="Ezra D."/>
            <person name="Gonzalez J."/>
            <person name="Henrissat B."/>
            <person name="Kuo A."/>
            <person name="Liang C."/>
            <person name="Lipzen A."/>
            <person name="Lutzoni F."/>
            <person name="Magnuson J."/>
            <person name="Mondo S."/>
            <person name="Nolan M."/>
            <person name="Ohm R."/>
            <person name="Pangilinan J."/>
            <person name="Park H.-J."/>
            <person name="Ramirez L."/>
            <person name="Alfaro M."/>
            <person name="Sun H."/>
            <person name="Tritt A."/>
            <person name="Yoshinaga Y."/>
            <person name="Zwiers L.-H."/>
            <person name="Turgeon B."/>
            <person name="Goodwin S."/>
            <person name="Spatafora J."/>
            <person name="Crous P."/>
            <person name="Grigoriev I."/>
        </authorList>
    </citation>
    <scope>NUCLEOTIDE SEQUENCE</scope>
    <source>
        <strain evidence="2 4">CBS 304.34</strain>
    </source>
</reference>
<dbReference type="SMART" id="SM00271">
    <property type="entry name" value="DnaJ"/>
    <property type="match status" value="1"/>
</dbReference>
<sequence>YEALGIASTATTTQIIKAYRKKALTCHPDKVTPELQEAAARMFKIISEAYDILKDDARRADYDR</sequence>
<accession>A0A6A6Y3Y2</accession>
<dbReference type="Gene3D" id="1.10.287.110">
    <property type="entry name" value="DnaJ domain"/>
    <property type="match status" value="1"/>
</dbReference>
<dbReference type="AlphaFoldDB" id="A0A6A6Y3Y2"/>
<keyword evidence="2 4" id="KW-0346">Stress response</keyword>
<evidence type="ECO:0000259" key="1">
    <source>
        <dbReference type="PROSITE" id="PS50076"/>
    </source>
</evidence>
<protein>
    <submittedName>
        <fullName evidence="2 4">Heat shock protein DnaJ</fullName>
    </submittedName>
</protein>
<reference evidence="4" key="2">
    <citation type="submission" date="2020-04" db="EMBL/GenBank/DDBJ databases">
        <authorList>
            <consortium name="NCBI Genome Project"/>
        </authorList>
    </citation>
    <scope>NUCLEOTIDE SEQUENCE</scope>
    <source>
        <strain evidence="4">CBS 304.34</strain>
    </source>
</reference>
<dbReference type="RefSeq" id="XP_033569698.1">
    <property type="nucleotide sequence ID" value="XM_033714816.1"/>
</dbReference>
<organism evidence="2">
    <name type="scientific">Mytilinidion resinicola</name>
    <dbReference type="NCBI Taxonomy" id="574789"/>
    <lineage>
        <taxon>Eukaryota</taxon>
        <taxon>Fungi</taxon>
        <taxon>Dikarya</taxon>
        <taxon>Ascomycota</taxon>
        <taxon>Pezizomycotina</taxon>
        <taxon>Dothideomycetes</taxon>
        <taxon>Pleosporomycetidae</taxon>
        <taxon>Mytilinidiales</taxon>
        <taxon>Mytilinidiaceae</taxon>
        <taxon>Mytilinidion</taxon>
    </lineage>
</organism>
<feature type="domain" description="J" evidence="1">
    <location>
        <begin position="1"/>
        <end position="64"/>
    </location>
</feature>
<evidence type="ECO:0000313" key="2">
    <source>
        <dbReference type="EMBL" id="KAF2802734.1"/>
    </source>
</evidence>
<dbReference type="CDD" id="cd06257">
    <property type="entry name" value="DnaJ"/>
    <property type="match status" value="1"/>
</dbReference>
<keyword evidence="3" id="KW-1185">Reference proteome</keyword>
<dbReference type="EMBL" id="MU003721">
    <property type="protein sequence ID" value="KAF2802734.1"/>
    <property type="molecule type" value="Genomic_DNA"/>
</dbReference>
<evidence type="ECO:0000313" key="3">
    <source>
        <dbReference type="Proteomes" id="UP000504636"/>
    </source>
</evidence>
<gene>
    <name evidence="2 4" type="ORF">BDZ99DRAFT_370766</name>
</gene>
<dbReference type="InterPro" id="IPR036869">
    <property type="entry name" value="J_dom_sf"/>
</dbReference>
<dbReference type="PROSITE" id="PS00636">
    <property type="entry name" value="DNAJ_1"/>
    <property type="match status" value="1"/>
</dbReference>
<dbReference type="PANTHER" id="PTHR43948:SF10">
    <property type="entry name" value="MRJ, ISOFORM E"/>
    <property type="match status" value="1"/>
</dbReference>
<feature type="non-terminal residue" evidence="2">
    <location>
        <position position="64"/>
    </location>
</feature>
<feature type="non-terminal residue" evidence="2">
    <location>
        <position position="1"/>
    </location>
</feature>
<dbReference type="PANTHER" id="PTHR43948">
    <property type="entry name" value="DNAJ HOMOLOG SUBFAMILY B"/>
    <property type="match status" value="1"/>
</dbReference>
<dbReference type="Proteomes" id="UP000504636">
    <property type="component" value="Unplaced"/>
</dbReference>
<dbReference type="InterPro" id="IPR018253">
    <property type="entry name" value="DnaJ_domain_CS"/>
</dbReference>
<reference evidence="4" key="3">
    <citation type="submission" date="2025-04" db="UniProtKB">
        <authorList>
            <consortium name="RefSeq"/>
        </authorList>
    </citation>
    <scope>IDENTIFICATION</scope>
    <source>
        <strain evidence="4">CBS 304.34</strain>
    </source>
</reference>
<dbReference type="GO" id="GO:0051082">
    <property type="term" value="F:unfolded protein binding"/>
    <property type="evidence" value="ECO:0007669"/>
    <property type="project" value="TreeGrafter"/>
</dbReference>
<proteinExistence type="predicted"/>
<evidence type="ECO:0000313" key="4">
    <source>
        <dbReference type="RefSeq" id="XP_033569698.1"/>
    </source>
</evidence>
<dbReference type="GO" id="GO:0005737">
    <property type="term" value="C:cytoplasm"/>
    <property type="evidence" value="ECO:0007669"/>
    <property type="project" value="TreeGrafter"/>
</dbReference>
<dbReference type="GO" id="GO:0005634">
    <property type="term" value="C:nucleus"/>
    <property type="evidence" value="ECO:0007669"/>
    <property type="project" value="TreeGrafter"/>
</dbReference>
<dbReference type="OrthoDB" id="10250354at2759"/>
<dbReference type="SUPFAM" id="SSF46565">
    <property type="entry name" value="Chaperone J-domain"/>
    <property type="match status" value="1"/>
</dbReference>
<dbReference type="GO" id="GO:0044183">
    <property type="term" value="F:protein folding chaperone"/>
    <property type="evidence" value="ECO:0007669"/>
    <property type="project" value="TreeGrafter"/>
</dbReference>
<dbReference type="PROSITE" id="PS50076">
    <property type="entry name" value="DNAJ_2"/>
    <property type="match status" value="1"/>
</dbReference>
<dbReference type="Pfam" id="PF00226">
    <property type="entry name" value="DnaJ"/>
    <property type="match status" value="1"/>
</dbReference>
<dbReference type="InterPro" id="IPR001623">
    <property type="entry name" value="DnaJ_domain"/>
</dbReference>
<dbReference type="GeneID" id="54455709"/>
<dbReference type="PRINTS" id="PR00625">
    <property type="entry name" value="JDOMAIN"/>
</dbReference>